<proteinExistence type="inferred from homology"/>
<comment type="similarity">
    <text evidence="1">Belongs to the short-chain dehydrogenases/reductases (SDR) family.</text>
</comment>
<dbReference type="CDD" id="cd05344">
    <property type="entry name" value="BKR_like_SDR_like"/>
    <property type="match status" value="1"/>
</dbReference>
<comment type="caution">
    <text evidence="3">The sequence shown here is derived from an EMBL/GenBank/DDBJ whole genome shotgun (WGS) entry which is preliminary data.</text>
</comment>
<evidence type="ECO:0000313" key="5">
    <source>
        <dbReference type="Proteomes" id="UP000257123"/>
    </source>
</evidence>
<evidence type="ECO:0000313" key="2">
    <source>
        <dbReference type="EMBL" id="RFA97451.1"/>
    </source>
</evidence>
<dbReference type="EMBL" id="NMUE01000006">
    <property type="protein sequence ID" value="RFA97451.1"/>
    <property type="molecule type" value="Genomic_DNA"/>
</dbReference>
<dbReference type="SUPFAM" id="SSF51735">
    <property type="entry name" value="NAD(P)-binding Rossmann-fold domains"/>
    <property type="match status" value="1"/>
</dbReference>
<name>A0A371R3L2_9CREN</name>
<dbReference type="AlphaFoldDB" id="A0A371R3L2"/>
<reference evidence="4 5" key="1">
    <citation type="submission" date="2017-07" db="EMBL/GenBank/DDBJ databases">
        <title>Draft genome sequence of aerobic hyperthermophilic archaea, Pyrobaculum aerophilum YKB31 and YKB32.</title>
        <authorList>
            <person name="Mochizuki T."/>
            <person name="Berliner A.J."/>
            <person name="Yoshida-Takashima Y."/>
            <person name="Takaki Y."/>
            <person name="Nunoura T."/>
            <person name="Takai K."/>
        </authorList>
    </citation>
    <scope>NUCLEOTIDE SEQUENCE [LARGE SCALE GENOMIC DNA]</scope>
    <source>
        <strain evidence="2 5">YKB31</strain>
        <strain evidence="3 4">YKB32</strain>
    </source>
</reference>
<dbReference type="Proteomes" id="UP000257123">
    <property type="component" value="Unassembled WGS sequence"/>
</dbReference>
<dbReference type="Pfam" id="PF13561">
    <property type="entry name" value="adh_short_C2"/>
    <property type="match status" value="1"/>
</dbReference>
<accession>A0A371R3L2</accession>
<dbReference type="InterPro" id="IPR036291">
    <property type="entry name" value="NAD(P)-bd_dom_sf"/>
</dbReference>
<evidence type="ECO:0000313" key="4">
    <source>
        <dbReference type="Proteomes" id="UP000256877"/>
    </source>
</evidence>
<dbReference type="InterPro" id="IPR050259">
    <property type="entry name" value="SDR"/>
</dbReference>
<dbReference type="Proteomes" id="UP000256877">
    <property type="component" value="Unassembled WGS sequence"/>
</dbReference>
<sequence>MLLKDRVSIVTAASRGIGAGVATVLAREGSNLVIAARNLERLEGLAKQLSSQYGVSVVPVQADLTRREDVRKIVDEALRHFGKVDILAYNTGPPKPGTFLELTEDDWDYGVKLLLMSAVWITKDVLPYMIERRWGRLIYITSSTLKQPIPTLTLSNVIRISLAGLVKTLAYQLGKYNILVNGIMQGYIDTERVREVAEARAKREGRSLDEILRELEREIPLGRIGKPEEIGELVAFLASEKASYITGSLILIDGGRTLCI</sequence>
<dbReference type="InterPro" id="IPR002347">
    <property type="entry name" value="SDR_fam"/>
</dbReference>
<protein>
    <submittedName>
        <fullName evidence="3">Short-chain dehydrogenase</fullName>
    </submittedName>
</protein>
<evidence type="ECO:0000256" key="1">
    <source>
        <dbReference type="ARBA" id="ARBA00006484"/>
    </source>
</evidence>
<dbReference type="PRINTS" id="PR00081">
    <property type="entry name" value="GDHRDH"/>
</dbReference>
<gene>
    <name evidence="2" type="ORF">CGL51_03140</name>
    <name evidence="3" type="ORF">CGL52_07385</name>
</gene>
<dbReference type="FunFam" id="3.40.50.720:FF:000084">
    <property type="entry name" value="Short-chain dehydrogenase reductase"/>
    <property type="match status" value="1"/>
</dbReference>
<organism evidence="3 4">
    <name type="scientific">Pyrobaculum aerophilum</name>
    <dbReference type="NCBI Taxonomy" id="13773"/>
    <lineage>
        <taxon>Archaea</taxon>
        <taxon>Thermoproteota</taxon>
        <taxon>Thermoprotei</taxon>
        <taxon>Thermoproteales</taxon>
        <taxon>Thermoproteaceae</taxon>
        <taxon>Pyrobaculum</taxon>
    </lineage>
</organism>
<dbReference type="OrthoDB" id="24596at2157"/>
<dbReference type="EMBL" id="NMUF01000018">
    <property type="protein sequence ID" value="RFA98363.1"/>
    <property type="molecule type" value="Genomic_DNA"/>
</dbReference>
<dbReference type="Gene3D" id="3.40.50.720">
    <property type="entry name" value="NAD(P)-binding Rossmann-like Domain"/>
    <property type="match status" value="1"/>
</dbReference>
<dbReference type="RefSeq" id="WP_116420655.1">
    <property type="nucleotide sequence ID" value="NZ_NMUE01000006.1"/>
</dbReference>
<dbReference type="PANTHER" id="PTHR42879:SF6">
    <property type="entry name" value="NADPH-DEPENDENT REDUCTASE BACG"/>
    <property type="match status" value="1"/>
</dbReference>
<dbReference type="PANTHER" id="PTHR42879">
    <property type="entry name" value="3-OXOACYL-(ACYL-CARRIER-PROTEIN) REDUCTASE"/>
    <property type="match status" value="1"/>
</dbReference>
<evidence type="ECO:0000313" key="3">
    <source>
        <dbReference type="EMBL" id="RFA98363.1"/>
    </source>
</evidence>